<comment type="caution">
    <text evidence="4">The sequence shown here is derived from an EMBL/GenBank/DDBJ whole genome shotgun (WGS) entry which is preliminary data.</text>
</comment>
<dbReference type="GO" id="GO:0000160">
    <property type="term" value="P:phosphorelay signal transduction system"/>
    <property type="evidence" value="ECO:0007669"/>
    <property type="project" value="InterPro"/>
</dbReference>
<dbReference type="PROSITE" id="PS50110">
    <property type="entry name" value="RESPONSE_REGULATORY"/>
    <property type="match status" value="1"/>
</dbReference>
<dbReference type="InterPro" id="IPR011006">
    <property type="entry name" value="CheY-like_superfamily"/>
</dbReference>
<dbReference type="InterPro" id="IPR050595">
    <property type="entry name" value="Bact_response_regulator"/>
</dbReference>
<gene>
    <name evidence="4" type="ORF">IPJ38_08800</name>
</gene>
<keyword evidence="1 2" id="KW-0597">Phosphoprotein</keyword>
<dbReference type="EMBL" id="JADJMS010000017">
    <property type="protein sequence ID" value="MBK7415176.1"/>
    <property type="molecule type" value="Genomic_DNA"/>
</dbReference>
<dbReference type="Pfam" id="PF00072">
    <property type="entry name" value="Response_reg"/>
    <property type="match status" value="1"/>
</dbReference>
<feature type="modified residue" description="4-aspartylphosphate" evidence="2">
    <location>
        <position position="54"/>
    </location>
</feature>
<reference evidence="4 5" key="1">
    <citation type="submission" date="2020-10" db="EMBL/GenBank/DDBJ databases">
        <title>Connecting structure to function with the recovery of over 1000 high-quality activated sludge metagenome-assembled genomes encoding full-length rRNA genes using long-read sequencing.</title>
        <authorList>
            <person name="Singleton C.M."/>
            <person name="Petriglieri F."/>
            <person name="Kristensen J.M."/>
            <person name="Kirkegaard R.H."/>
            <person name="Michaelsen T.Y."/>
            <person name="Andersen M.H."/>
            <person name="Karst S.M."/>
            <person name="Dueholm M.S."/>
            <person name="Nielsen P.H."/>
            <person name="Albertsen M."/>
        </authorList>
    </citation>
    <scope>NUCLEOTIDE SEQUENCE [LARGE SCALE GENOMIC DNA]</scope>
    <source>
        <strain evidence="4">EsbW_18-Q3-R4-48_BATAC.463</strain>
    </source>
</reference>
<proteinExistence type="predicted"/>
<dbReference type="AlphaFoldDB" id="A0A935MYQ9"/>
<dbReference type="SUPFAM" id="SSF52172">
    <property type="entry name" value="CheY-like"/>
    <property type="match status" value="1"/>
</dbReference>
<evidence type="ECO:0000259" key="3">
    <source>
        <dbReference type="PROSITE" id="PS50110"/>
    </source>
</evidence>
<name>A0A935MYQ9_9RHOO</name>
<dbReference type="PANTHER" id="PTHR44591">
    <property type="entry name" value="STRESS RESPONSE REGULATOR PROTEIN 1"/>
    <property type="match status" value="1"/>
</dbReference>
<feature type="domain" description="Response regulatory" evidence="3">
    <location>
        <begin position="6"/>
        <end position="121"/>
    </location>
</feature>
<evidence type="ECO:0000256" key="1">
    <source>
        <dbReference type="ARBA" id="ARBA00022553"/>
    </source>
</evidence>
<dbReference type="InterPro" id="IPR001789">
    <property type="entry name" value="Sig_transdc_resp-reg_receiver"/>
</dbReference>
<organism evidence="4 5">
    <name type="scientific">Candidatus Dechloromonas phosphorivorans</name>
    <dbReference type="NCBI Taxonomy" id="2899244"/>
    <lineage>
        <taxon>Bacteria</taxon>
        <taxon>Pseudomonadati</taxon>
        <taxon>Pseudomonadota</taxon>
        <taxon>Betaproteobacteria</taxon>
        <taxon>Rhodocyclales</taxon>
        <taxon>Azonexaceae</taxon>
        <taxon>Dechloromonas</taxon>
    </lineage>
</organism>
<dbReference type="Gene3D" id="3.40.50.2300">
    <property type="match status" value="1"/>
</dbReference>
<dbReference type="Proteomes" id="UP000739411">
    <property type="component" value="Unassembled WGS sequence"/>
</dbReference>
<evidence type="ECO:0000256" key="2">
    <source>
        <dbReference type="PROSITE-ProRule" id="PRU00169"/>
    </source>
</evidence>
<sequence length="379" mass="42120">MNVDLQVFVVDDDQIILELLSGLLEGECQSEVFLSGEACLKRVAEKKPDIFLLDVNMPVMDGYALCRQLKADWETQDIPILFVSANDDIDTRLLCYEAGGDDFIMKPFSPPELLSKLRVAERILAEKRALHSQAGYAQSTAMSAMTSMGELGVVLQFLSKSFACNTVDELGAAILEAMQQYDLQAAVRLSVGGKVRTISPQGHDLPLEMAVLNHVRDSGRIFQFKSRCVFNYGLVTLMVNNMPVEDAERCGRIRDNAALLAEGADARLRAIEVEQLAQSRRSGIEAALPRVHATLDAVQTNYRRNCLELTQLMIEFQEAQLKSYIHLGLTEQQEEQMTAIANDYMQRMVGAQDKSLLIVGSLEVLAKTLDDLLKVKESN</sequence>
<dbReference type="PANTHER" id="PTHR44591:SF3">
    <property type="entry name" value="RESPONSE REGULATORY DOMAIN-CONTAINING PROTEIN"/>
    <property type="match status" value="1"/>
</dbReference>
<protein>
    <submittedName>
        <fullName evidence="4">Response regulator</fullName>
    </submittedName>
</protein>
<accession>A0A935MYQ9</accession>
<dbReference type="SMART" id="SM00448">
    <property type="entry name" value="REC"/>
    <property type="match status" value="1"/>
</dbReference>
<evidence type="ECO:0000313" key="4">
    <source>
        <dbReference type="EMBL" id="MBK7415176.1"/>
    </source>
</evidence>
<evidence type="ECO:0000313" key="5">
    <source>
        <dbReference type="Proteomes" id="UP000739411"/>
    </source>
</evidence>